<proteinExistence type="predicted"/>
<reference evidence="1 2" key="1">
    <citation type="journal article" date="2013" name="Genome Announc.">
        <title>First draft genome sequence from a member of the genus agrococcus, isolated from modern microbialites.</title>
        <authorList>
            <person name="White R.A.III."/>
            <person name="Grassa C.J."/>
            <person name="Suttle C.A."/>
        </authorList>
    </citation>
    <scope>NUCLEOTIDE SEQUENCE [LARGE SCALE GENOMIC DNA]</scope>
    <source>
        <strain evidence="1 2">RW1</strain>
    </source>
</reference>
<sequence>MGTIHLGPATERSLTAMWEGLVSQRLGLHELHAASPAAMGLWTHGYDVGVGTMREPLLQARRDSDRAWLYAMNGKERAAEFERRMTRAIASCPPDVEPHGVAYFTHVLRGAAGLAS</sequence>
<gene>
    <name evidence="1" type="ORF">L332_10320</name>
</gene>
<comment type="caution">
    <text evidence="1">The sequence shown here is derived from an EMBL/GenBank/DDBJ whole genome shotgun (WGS) entry which is preliminary data.</text>
</comment>
<organism evidence="1 2">
    <name type="scientific">Agrococcus pavilionensis RW1</name>
    <dbReference type="NCBI Taxonomy" id="1330458"/>
    <lineage>
        <taxon>Bacteria</taxon>
        <taxon>Bacillati</taxon>
        <taxon>Actinomycetota</taxon>
        <taxon>Actinomycetes</taxon>
        <taxon>Micrococcales</taxon>
        <taxon>Microbacteriaceae</taxon>
        <taxon>Agrococcus</taxon>
    </lineage>
</organism>
<dbReference type="AlphaFoldDB" id="U1MSE0"/>
<accession>U1MSE0</accession>
<keyword evidence="2" id="KW-1185">Reference proteome</keyword>
<evidence type="ECO:0000313" key="1">
    <source>
        <dbReference type="EMBL" id="ERG64836.1"/>
    </source>
</evidence>
<dbReference type="Proteomes" id="UP000016462">
    <property type="component" value="Unassembled WGS sequence"/>
</dbReference>
<dbReference type="EMBL" id="ASHR01000014">
    <property type="protein sequence ID" value="ERG64836.1"/>
    <property type="molecule type" value="Genomic_DNA"/>
</dbReference>
<protein>
    <submittedName>
        <fullName evidence="1">Uncharacterized protein</fullName>
    </submittedName>
</protein>
<name>U1MSE0_9MICO</name>
<evidence type="ECO:0000313" key="2">
    <source>
        <dbReference type="Proteomes" id="UP000016462"/>
    </source>
</evidence>